<keyword evidence="10" id="KW-0597">Phosphoprotein</keyword>
<dbReference type="CDD" id="cd11894">
    <property type="entry name" value="SH3_FCHSD2_2"/>
    <property type="match status" value="1"/>
</dbReference>
<evidence type="ECO:0000256" key="5">
    <source>
        <dbReference type="ARBA" id="ARBA00004645"/>
    </source>
</evidence>
<evidence type="ECO:0000256" key="15">
    <source>
        <dbReference type="ARBA" id="ARBA00023054"/>
    </source>
</evidence>
<keyword evidence="6 25" id="KW-0728">SH3 domain</keyword>
<dbReference type="GO" id="GO:0015031">
    <property type="term" value="P:protein transport"/>
    <property type="evidence" value="ECO:0007669"/>
    <property type="project" value="UniProtKB-KW"/>
</dbReference>
<feature type="domain" description="F-BAR" evidence="30">
    <location>
        <begin position="15"/>
        <end position="290"/>
    </location>
</feature>
<evidence type="ECO:0000259" key="29">
    <source>
        <dbReference type="PROSITE" id="PS50002"/>
    </source>
</evidence>
<feature type="domain" description="SH3" evidence="29">
    <location>
        <begin position="573"/>
        <end position="635"/>
    </location>
</feature>
<dbReference type="Pfam" id="PF14604">
    <property type="entry name" value="SH3_9"/>
    <property type="match status" value="1"/>
</dbReference>
<dbReference type="Ensembl" id="ENSDLAT00005049706.2">
    <property type="protein sequence ID" value="ENSDLAP00005046588.2"/>
    <property type="gene ID" value="ENSDLAG00005020509.2"/>
</dbReference>
<evidence type="ECO:0000256" key="22">
    <source>
        <dbReference type="ARBA" id="ARBA00070544"/>
    </source>
</evidence>
<evidence type="ECO:0000256" key="28">
    <source>
        <dbReference type="SAM" id="MobiDB-lite"/>
    </source>
</evidence>
<evidence type="ECO:0000256" key="8">
    <source>
        <dbReference type="ARBA" id="ARBA00022475"/>
    </source>
</evidence>
<keyword evidence="8" id="KW-1003">Cell membrane</keyword>
<evidence type="ECO:0000256" key="23">
    <source>
        <dbReference type="ARBA" id="ARBA00079454"/>
    </source>
</evidence>
<dbReference type="Pfam" id="PF00611">
    <property type="entry name" value="FCH"/>
    <property type="match status" value="1"/>
</dbReference>
<dbReference type="InterPro" id="IPR027267">
    <property type="entry name" value="AH/BAR_dom_sf"/>
</dbReference>
<dbReference type="GO" id="GO:0005905">
    <property type="term" value="C:clathrin-coated pit"/>
    <property type="evidence" value="ECO:0007669"/>
    <property type="project" value="UniProtKB-SubCell"/>
</dbReference>
<dbReference type="SUPFAM" id="SSF103657">
    <property type="entry name" value="BAR/IMD domain-like"/>
    <property type="match status" value="1"/>
</dbReference>
<reference evidence="31" key="1">
    <citation type="submission" date="2025-08" db="UniProtKB">
        <authorList>
            <consortium name="Ensembl"/>
        </authorList>
    </citation>
    <scope>IDENTIFICATION</scope>
</reference>
<evidence type="ECO:0000256" key="13">
    <source>
        <dbReference type="ARBA" id="ARBA00022927"/>
    </source>
</evidence>
<dbReference type="GO" id="GO:0051495">
    <property type="term" value="P:positive regulation of cytoskeleton organization"/>
    <property type="evidence" value="ECO:0007669"/>
    <property type="project" value="UniProtKB-ARBA"/>
</dbReference>
<sequence length="743" mass="85028">MTNPLLDVHFCFLQVKVTQELKNTHTEQMTRLHFKHQTECDLLEDMRSYSLKKGQLERDYAQALQKLASQYLKRDWPGINPDDQRTDYRNVYAVWRSYLEGTVQVSQSRLNVCDNYKSQVSEPAKTVRLYKEQQLKKTIDQLSGIQAELQESVKELAKAKKKYYDCEQVAHAVREKADIEAKSKLGLFQSRISLQKASVKLKAKRSDCNSKATQARNDYLLTLAAANAHHDRYYHTDLLHCIQALDGRIYEHVKDYLVALCRTELEASQATHNTFQFLLDKSTRVKFNQQMFMQENPVFHKAHDFQFQPSECDTSRQLESETGTTEEHSLNKEARKWATRVAREHKNIIHYKRCLEECESHGLPPTEQGRLDLEMKIEDTKENMRKAETIKLKAEARLDLLRQVGVAVDTWLKSAMNQVMEELENERWANLLTLSGCICVFKGTVDLDREEGEECEENMEVFDDSSSSPSGTLRNYPLTCKVLYSYKASQPDELTIDEQEMLEVIEDGDMEDWVKARNKTGQVGYVPEKYLQFPTSNSLLSMLQSLATLDARSHTSSNSTEPELHSNCINGDTNMMYVRALYDYEGQADEELSFSEGAVIRLLSRDTQTDDGFWEGELNGRVGVFPSVLVEDFTENGESSGGGTEWRHFTQEELNILVLSSTVPLSPPPPFLAVVQQIHQQDRVHKQWIRTAVFLQRAAITETGLICGRECCSIRGSATGRIQPLPSYTSVDIIHTTATLNVF</sequence>
<dbReference type="InterPro" id="IPR031160">
    <property type="entry name" value="F_BAR_dom"/>
</dbReference>
<dbReference type="Proteomes" id="UP000694389">
    <property type="component" value="Unassembled WGS sequence"/>
</dbReference>
<keyword evidence="15 26" id="KW-0175">Coiled coil</keyword>
<name>A0A8C4NTS3_DICLA</name>
<protein>
    <recommendedName>
        <fullName evidence="22">F-BAR and double SH3 domains protein 2</fullName>
    </recommendedName>
    <alternativeName>
        <fullName evidence="23">Protein nervous wreck 1</fullName>
    </alternativeName>
    <alternativeName>
        <fullName evidence="24">SH3 multiple domains protein 3</fullName>
    </alternativeName>
</protein>
<dbReference type="GO" id="GO:0070161">
    <property type="term" value="C:anchoring junction"/>
    <property type="evidence" value="ECO:0007669"/>
    <property type="project" value="UniProtKB-SubCell"/>
</dbReference>
<reference evidence="31" key="2">
    <citation type="submission" date="2025-09" db="UniProtKB">
        <authorList>
            <consortium name="Ensembl"/>
        </authorList>
    </citation>
    <scope>IDENTIFICATION</scope>
</reference>
<comment type="subcellular location">
    <subcellularLocation>
        <location evidence="1">Cell junction</location>
    </subcellularLocation>
    <subcellularLocation>
        <location evidence="2">Cell membrane</location>
        <topology evidence="2">Peripheral membrane protein</topology>
        <orientation evidence="2">Cytoplasmic side</orientation>
    </subcellularLocation>
    <subcellularLocation>
        <location evidence="5">Cell projection</location>
        <location evidence="5">Stereocilium</location>
    </subcellularLocation>
    <subcellularLocation>
        <location evidence="3">Cytoplasm</location>
    </subcellularLocation>
    <subcellularLocation>
        <location evidence="4">Membrane</location>
        <location evidence="4">Clathrin-coated pit</location>
    </subcellularLocation>
</comment>
<keyword evidence="17" id="KW-0472">Membrane</keyword>
<dbReference type="GO" id="GO:0008289">
    <property type="term" value="F:lipid binding"/>
    <property type="evidence" value="ECO:0007669"/>
    <property type="project" value="UniProtKB-KW"/>
</dbReference>
<keyword evidence="16" id="KW-0446">Lipid-binding</keyword>
<feature type="domain" description="SH3" evidence="29">
    <location>
        <begin position="475"/>
        <end position="536"/>
    </location>
</feature>
<evidence type="ECO:0000256" key="2">
    <source>
        <dbReference type="ARBA" id="ARBA00004413"/>
    </source>
</evidence>
<comment type="subunit">
    <text evidence="21">Homodimer. Interacts (via SH3 domain 2) with ITSN1 (via SH3 domain 4). Recruited to clathrin-coated pits during a mid-to-late stage of assembly via interaction with ITSN1. Interacts (via SH3 domain 1) with WASL. Interacts with WAS. Interacts with CASK and MAGI1. CASK inhibits interaction with MAGI1.</text>
</comment>
<evidence type="ECO:0000256" key="24">
    <source>
        <dbReference type="ARBA" id="ARBA00079631"/>
    </source>
</evidence>
<dbReference type="InterPro" id="IPR036028">
    <property type="entry name" value="SH3-like_dom_sf"/>
</dbReference>
<keyword evidence="13" id="KW-0653">Protein transport</keyword>
<dbReference type="GO" id="GO:0005886">
    <property type="term" value="C:plasma membrane"/>
    <property type="evidence" value="ECO:0007669"/>
    <property type="project" value="UniProtKB-SubCell"/>
</dbReference>
<evidence type="ECO:0000256" key="16">
    <source>
        <dbReference type="ARBA" id="ARBA00023121"/>
    </source>
</evidence>
<organism evidence="31 32">
    <name type="scientific">Dicentrarchus labrax</name>
    <name type="common">European seabass</name>
    <name type="synonym">Morone labrax</name>
    <dbReference type="NCBI Taxonomy" id="13489"/>
    <lineage>
        <taxon>Eukaryota</taxon>
        <taxon>Metazoa</taxon>
        <taxon>Chordata</taxon>
        <taxon>Craniata</taxon>
        <taxon>Vertebrata</taxon>
        <taxon>Euteleostomi</taxon>
        <taxon>Actinopterygii</taxon>
        <taxon>Neopterygii</taxon>
        <taxon>Teleostei</taxon>
        <taxon>Neoteleostei</taxon>
        <taxon>Acanthomorphata</taxon>
        <taxon>Eupercaria</taxon>
        <taxon>Moronidae</taxon>
        <taxon>Dicentrarchus</taxon>
    </lineage>
</organism>
<dbReference type="PANTHER" id="PTHR15735:SF11">
    <property type="entry name" value="F-BAR AND DOUBLE SH3 DOMAINS PROTEIN 2"/>
    <property type="match status" value="1"/>
</dbReference>
<dbReference type="PRINTS" id="PR00452">
    <property type="entry name" value="SH3DOMAIN"/>
</dbReference>
<dbReference type="FunFam" id="2.30.30.40:FF:000060">
    <property type="entry name" value="FCH and double SH3 domains protein 2"/>
    <property type="match status" value="1"/>
</dbReference>
<evidence type="ECO:0000256" key="7">
    <source>
        <dbReference type="ARBA" id="ARBA00022448"/>
    </source>
</evidence>
<evidence type="ECO:0000256" key="9">
    <source>
        <dbReference type="ARBA" id="ARBA00022490"/>
    </source>
</evidence>
<evidence type="ECO:0000256" key="14">
    <source>
        <dbReference type="ARBA" id="ARBA00022949"/>
    </source>
</evidence>
<dbReference type="Gene3D" id="1.20.1270.60">
    <property type="entry name" value="Arfaptin homology (AH) domain/BAR domain"/>
    <property type="match status" value="1"/>
</dbReference>
<dbReference type="GO" id="GO:0007274">
    <property type="term" value="P:neuromuscular synaptic transmission"/>
    <property type="evidence" value="ECO:0007669"/>
    <property type="project" value="TreeGrafter"/>
</dbReference>
<dbReference type="InterPro" id="IPR001060">
    <property type="entry name" value="FCH_dom"/>
</dbReference>
<evidence type="ECO:0000256" key="12">
    <source>
        <dbReference type="ARBA" id="ARBA00022737"/>
    </source>
</evidence>
<evidence type="ECO:0000256" key="26">
    <source>
        <dbReference type="PROSITE-ProRule" id="PRU01077"/>
    </source>
</evidence>
<comment type="function">
    <text evidence="20">Adapter protein that plays a role in endocytosis via clathrin-coated pits. Contributes to the internalization of cell surface receptors, such as integrin ITGB1 and transferrin receptor. Promotes endocytosis of EGFR in cancer cells, and thereby contributes to the down-regulation of EGFR signaling. Recruited to clathrin-coated pits during a mid-to-late stage of assembly, where it is required for normal progress from U-shaped intermediate stage pits to terminal, omega-shaped pits. Binds to membranes enriched in phosphatidylinositol 3,4-bisphosphate or phosphatidylinositol 3,4,5-trisphosphate. When bound to membranes, promotes actin polymerization via its interaction with WAS and/or WASL which leads to the activation of the Arp2/3 complex. Does not promote actin polymerisation in the absence of membranes.</text>
</comment>
<keyword evidence="19" id="KW-0966">Cell projection</keyword>
<dbReference type="GO" id="GO:0055037">
    <property type="term" value="C:recycling endosome"/>
    <property type="evidence" value="ECO:0007669"/>
    <property type="project" value="TreeGrafter"/>
</dbReference>
<evidence type="ECO:0000256" key="4">
    <source>
        <dbReference type="ARBA" id="ARBA00004600"/>
    </source>
</evidence>
<evidence type="ECO:0000256" key="25">
    <source>
        <dbReference type="PROSITE-ProRule" id="PRU00192"/>
    </source>
</evidence>
<dbReference type="Gene3D" id="2.30.30.40">
    <property type="entry name" value="SH3 Domains"/>
    <property type="match status" value="2"/>
</dbReference>
<dbReference type="InterPro" id="IPR035556">
    <property type="entry name" value="FCHSD2_SH3_2"/>
</dbReference>
<accession>A0A8C4NTS3</accession>
<dbReference type="SMART" id="SM00326">
    <property type="entry name" value="SH3"/>
    <property type="match status" value="2"/>
</dbReference>
<feature type="coiled-coil region" evidence="27">
    <location>
        <begin position="370"/>
        <end position="397"/>
    </location>
</feature>
<dbReference type="PROSITE" id="PS51741">
    <property type="entry name" value="F_BAR"/>
    <property type="match status" value="1"/>
</dbReference>
<dbReference type="GO" id="GO:0006897">
    <property type="term" value="P:endocytosis"/>
    <property type="evidence" value="ECO:0007669"/>
    <property type="project" value="UniProtKB-KW"/>
</dbReference>
<evidence type="ECO:0000256" key="10">
    <source>
        <dbReference type="ARBA" id="ARBA00022553"/>
    </source>
</evidence>
<dbReference type="Pfam" id="PF00018">
    <property type="entry name" value="SH3_1"/>
    <property type="match status" value="1"/>
</dbReference>
<dbReference type="GO" id="GO:0030833">
    <property type="term" value="P:regulation of actin filament polymerization"/>
    <property type="evidence" value="ECO:0007669"/>
    <property type="project" value="TreeGrafter"/>
</dbReference>
<dbReference type="SMART" id="SM00055">
    <property type="entry name" value="FCH"/>
    <property type="match status" value="1"/>
</dbReference>
<evidence type="ECO:0000256" key="1">
    <source>
        <dbReference type="ARBA" id="ARBA00004282"/>
    </source>
</evidence>
<evidence type="ECO:0000256" key="21">
    <source>
        <dbReference type="ARBA" id="ARBA00064013"/>
    </source>
</evidence>
<keyword evidence="9" id="KW-0963">Cytoplasm</keyword>
<evidence type="ECO:0000256" key="20">
    <source>
        <dbReference type="ARBA" id="ARBA00056238"/>
    </source>
</evidence>
<dbReference type="InterPro" id="IPR035460">
    <property type="entry name" value="FCHSD_SH3_1"/>
</dbReference>
<dbReference type="PANTHER" id="PTHR15735">
    <property type="entry name" value="FCH AND DOUBLE SH3 DOMAINS PROTEIN"/>
    <property type="match status" value="1"/>
</dbReference>
<evidence type="ECO:0000313" key="31">
    <source>
        <dbReference type="Ensembl" id="ENSDLAP00005046588.2"/>
    </source>
</evidence>
<keyword evidence="7" id="KW-0813">Transport</keyword>
<evidence type="ECO:0000313" key="32">
    <source>
        <dbReference type="Proteomes" id="UP000694389"/>
    </source>
</evidence>
<feature type="compositionally biased region" description="Basic and acidic residues" evidence="28">
    <location>
        <begin position="313"/>
        <end position="331"/>
    </location>
</feature>
<evidence type="ECO:0000256" key="19">
    <source>
        <dbReference type="ARBA" id="ARBA00023273"/>
    </source>
</evidence>
<feature type="region of interest" description="Disordered" evidence="28">
    <location>
        <begin position="312"/>
        <end position="331"/>
    </location>
</feature>
<proteinExistence type="predicted"/>
<dbReference type="CDD" id="cd11761">
    <property type="entry name" value="SH3_FCHSD_1"/>
    <property type="match status" value="1"/>
</dbReference>
<dbReference type="FunFam" id="2.30.30.40:FF:000033">
    <property type="entry name" value="FCH and double SH3 domains protein 2"/>
    <property type="match status" value="1"/>
</dbReference>
<dbReference type="FunFam" id="1.20.1270.60:FF:000026">
    <property type="entry name" value="FCH and double SH3 domains protein 2"/>
    <property type="match status" value="1"/>
</dbReference>
<evidence type="ECO:0000256" key="17">
    <source>
        <dbReference type="ARBA" id="ARBA00023136"/>
    </source>
</evidence>
<keyword evidence="18" id="KW-0168">Coated pit</keyword>
<evidence type="ECO:0000259" key="30">
    <source>
        <dbReference type="PROSITE" id="PS51741"/>
    </source>
</evidence>
<evidence type="ECO:0000256" key="27">
    <source>
        <dbReference type="SAM" id="Coils"/>
    </source>
</evidence>
<dbReference type="PROSITE" id="PS50002">
    <property type="entry name" value="SH3"/>
    <property type="match status" value="2"/>
</dbReference>
<dbReference type="GO" id="GO:0031594">
    <property type="term" value="C:neuromuscular junction"/>
    <property type="evidence" value="ECO:0007669"/>
    <property type="project" value="TreeGrafter"/>
</dbReference>
<keyword evidence="14" id="KW-0965">Cell junction</keyword>
<dbReference type="GO" id="GO:0032420">
    <property type="term" value="C:stereocilium"/>
    <property type="evidence" value="ECO:0007669"/>
    <property type="project" value="UniProtKB-SubCell"/>
</dbReference>
<keyword evidence="12" id="KW-0677">Repeat</keyword>
<dbReference type="SUPFAM" id="SSF50044">
    <property type="entry name" value="SH3-domain"/>
    <property type="match status" value="2"/>
</dbReference>
<dbReference type="InterPro" id="IPR001452">
    <property type="entry name" value="SH3_domain"/>
</dbReference>
<dbReference type="AlphaFoldDB" id="A0A8C4NTS3"/>
<dbReference type="GO" id="GO:1902905">
    <property type="term" value="P:positive regulation of supramolecular fiber organization"/>
    <property type="evidence" value="ECO:0007669"/>
    <property type="project" value="UniProtKB-ARBA"/>
</dbReference>
<keyword evidence="11" id="KW-0254">Endocytosis</keyword>
<evidence type="ECO:0000256" key="11">
    <source>
        <dbReference type="ARBA" id="ARBA00022583"/>
    </source>
</evidence>
<gene>
    <name evidence="31" type="primary">LOC127362073</name>
</gene>
<evidence type="ECO:0000256" key="6">
    <source>
        <dbReference type="ARBA" id="ARBA00022443"/>
    </source>
</evidence>
<dbReference type="GeneTree" id="ENSGT00510000046732"/>
<evidence type="ECO:0000256" key="18">
    <source>
        <dbReference type="ARBA" id="ARBA00023176"/>
    </source>
</evidence>
<keyword evidence="32" id="KW-1185">Reference proteome</keyword>
<evidence type="ECO:0000256" key="3">
    <source>
        <dbReference type="ARBA" id="ARBA00004496"/>
    </source>
</evidence>